<keyword evidence="3" id="KW-0418">Kinase</keyword>
<comment type="caution">
    <text evidence="5">The sequence shown here is derived from an EMBL/GenBank/DDBJ whole genome shotgun (WGS) entry which is preliminary data.</text>
</comment>
<dbReference type="GO" id="GO:0000155">
    <property type="term" value="F:phosphorelay sensor kinase activity"/>
    <property type="evidence" value="ECO:0007669"/>
    <property type="project" value="InterPro"/>
</dbReference>
<accession>A0A229UU78</accession>
<evidence type="ECO:0000313" key="6">
    <source>
        <dbReference type="Proteomes" id="UP000215509"/>
    </source>
</evidence>
<name>A0A229UU78_9BACL</name>
<organism evidence="5 6">
    <name type="scientific">Paenibacillus rigui</name>
    <dbReference type="NCBI Taxonomy" id="554312"/>
    <lineage>
        <taxon>Bacteria</taxon>
        <taxon>Bacillati</taxon>
        <taxon>Bacillota</taxon>
        <taxon>Bacilli</taxon>
        <taxon>Bacillales</taxon>
        <taxon>Paenibacillaceae</taxon>
        <taxon>Paenibacillus</taxon>
    </lineage>
</organism>
<dbReference type="SUPFAM" id="SSF55890">
    <property type="entry name" value="Sporulation response regulatory protein Spo0B"/>
    <property type="match status" value="1"/>
</dbReference>
<dbReference type="Gene3D" id="1.10.287.130">
    <property type="match status" value="1"/>
</dbReference>
<dbReference type="EMBL" id="NMQW01000012">
    <property type="protein sequence ID" value="OXM86934.1"/>
    <property type="molecule type" value="Genomic_DNA"/>
</dbReference>
<keyword evidence="1" id="KW-0597">Phosphoprotein</keyword>
<evidence type="ECO:0000313" key="5">
    <source>
        <dbReference type="EMBL" id="OXM86934.1"/>
    </source>
</evidence>
<dbReference type="Pfam" id="PF14689">
    <property type="entry name" value="SPOB_a"/>
    <property type="match status" value="1"/>
</dbReference>
<gene>
    <name evidence="5" type="ORF">CF651_08315</name>
</gene>
<reference evidence="5 6" key="1">
    <citation type="submission" date="2017-07" db="EMBL/GenBank/DDBJ databases">
        <title>Genome sequencing and assembly of Paenibacillus rigui.</title>
        <authorList>
            <person name="Mayilraj S."/>
        </authorList>
    </citation>
    <scope>NUCLEOTIDE SEQUENCE [LARGE SCALE GENOMIC DNA]</scope>
    <source>
        <strain evidence="5 6">JCM 16352</strain>
    </source>
</reference>
<evidence type="ECO:0000256" key="3">
    <source>
        <dbReference type="ARBA" id="ARBA00022777"/>
    </source>
</evidence>
<feature type="domain" description="SpoOB alpha-helical" evidence="4">
    <location>
        <begin position="2"/>
        <end position="48"/>
    </location>
</feature>
<dbReference type="Proteomes" id="UP000215509">
    <property type="component" value="Unassembled WGS sequence"/>
</dbReference>
<keyword evidence="6" id="KW-1185">Reference proteome</keyword>
<keyword evidence="2" id="KW-0808">Transferase</keyword>
<evidence type="ECO:0000256" key="2">
    <source>
        <dbReference type="ARBA" id="ARBA00022679"/>
    </source>
</evidence>
<dbReference type="AlphaFoldDB" id="A0A229UU78"/>
<sequence length="175" mass="20697">MFNHYRHDWMNEIQLLFGYVKLKKYDKLDGLMEKIKIKVQRESLISKLGVPELVVYLFSFQSMVKDLLLEVELEQEIRLNEIMQDTNSISRLLMGMLEVLKCNAHDSEDEHHVKLQLTADSEFFNADFRYQGAINPSLFRERLRPLLEHYGPQLQWHIQMEDYQAVIGIAVPLNT</sequence>
<dbReference type="InterPro" id="IPR016120">
    <property type="entry name" value="Sig_transdc_His_kin_SpoOB"/>
</dbReference>
<evidence type="ECO:0000256" key="1">
    <source>
        <dbReference type="ARBA" id="ARBA00022553"/>
    </source>
</evidence>
<proteinExistence type="predicted"/>
<protein>
    <recommendedName>
        <fullName evidence="4">SpoOB alpha-helical domain-containing protein</fullName>
    </recommendedName>
</protein>
<evidence type="ECO:0000259" key="4">
    <source>
        <dbReference type="Pfam" id="PF14689"/>
    </source>
</evidence>
<dbReference type="InterPro" id="IPR039506">
    <property type="entry name" value="SPOB_a"/>
</dbReference>